<accession>A0ABY7B0G3</accession>
<dbReference type="Gene3D" id="3.40.50.720">
    <property type="entry name" value="NAD(P)-binding Rossmann-like Domain"/>
    <property type="match status" value="1"/>
</dbReference>
<dbReference type="InterPro" id="IPR036291">
    <property type="entry name" value="NAD(P)-bd_dom_sf"/>
</dbReference>
<organism evidence="2 3">
    <name type="scientific">Amycolatopsis cynarae</name>
    <dbReference type="NCBI Taxonomy" id="2995223"/>
    <lineage>
        <taxon>Bacteria</taxon>
        <taxon>Bacillati</taxon>
        <taxon>Actinomycetota</taxon>
        <taxon>Actinomycetes</taxon>
        <taxon>Pseudonocardiales</taxon>
        <taxon>Pseudonocardiaceae</taxon>
        <taxon>Amycolatopsis</taxon>
    </lineage>
</organism>
<proteinExistence type="predicted"/>
<keyword evidence="1" id="KW-0560">Oxidoreductase</keyword>
<dbReference type="InterPro" id="IPR002347">
    <property type="entry name" value="SDR_fam"/>
</dbReference>
<dbReference type="PRINTS" id="PR00081">
    <property type="entry name" value="GDHRDH"/>
</dbReference>
<dbReference type="RefSeq" id="WP_268754925.1">
    <property type="nucleotide sequence ID" value="NZ_CP113836.1"/>
</dbReference>
<dbReference type="Proteomes" id="UP001163203">
    <property type="component" value="Chromosome"/>
</dbReference>
<evidence type="ECO:0000256" key="1">
    <source>
        <dbReference type="ARBA" id="ARBA00023002"/>
    </source>
</evidence>
<protein>
    <submittedName>
        <fullName evidence="2">SDR family NAD(P)-dependent oxidoreductase</fullName>
    </submittedName>
</protein>
<reference evidence="2" key="1">
    <citation type="submission" date="2022-11" db="EMBL/GenBank/DDBJ databases">
        <authorList>
            <person name="Mo P."/>
        </authorList>
    </citation>
    <scope>NUCLEOTIDE SEQUENCE</scope>
    <source>
        <strain evidence="2">HUAS 11-8</strain>
    </source>
</reference>
<dbReference type="PANTHER" id="PTHR43157">
    <property type="entry name" value="PHOSPHATIDYLINOSITOL-GLYCAN BIOSYNTHESIS CLASS F PROTEIN-RELATED"/>
    <property type="match status" value="1"/>
</dbReference>
<gene>
    <name evidence="2" type="ORF">ORV05_27630</name>
</gene>
<name>A0ABY7B0G3_9PSEU</name>
<evidence type="ECO:0000313" key="3">
    <source>
        <dbReference type="Proteomes" id="UP001163203"/>
    </source>
</evidence>
<keyword evidence="3" id="KW-1185">Reference proteome</keyword>
<evidence type="ECO:0000313" key="2">
    <source>
        <dbReference type="EMBL" id="WAL64702.1"/>
    </source>
</evidence>
<dbReference type="Pfam" id="PF00106">
    <property type="entry name" value="adh_short"/>
    <property type="match status" value="1"/>
</dbReference>
<dbReference type="EMBL" id="CP113836">
    <property type="protein sequence ID" value="WAL64702.1"/>
    <property type="molecule type" value="Genomic_DNA"/>
</dbReference>
<dbReference type="SUPFAM" id="SSF51735">
    <property type="entry name" value="NAD(P)-binding Rossmann-fold domains"/>
    <property type="match status" value="1"/>
</dbReference>
<sequence>MAKWTADDLPDMTGRTVLVTGAGGGLGLITARELARAGARVVLGVRNPDKAAEAIIGMAGTFEVRHLDVADLGSVRQFAETWTGDLDIVVNNAGVMDVPLTRTPQGFDVQTATNYFGPFVLTNLLLPRIGDRVVSVTSQLHRQGRIDLDDLAWRSRKYHRMKAYYDSKLAIVLFSLELQRRLTASGSSVRSVLAHPGIASTSLAAHSPSGFINRLGFLINTPERGALPILYAATQDVPGNAYVGPDGPGSIRGYPKVRKPSSAGLDETTARNLWRATAALTGVGTEVAR</sequence>
<dbReference type="PANTHER" id="PTHR43157:SF31">
    <property type="entry name" value="PHOSPHATIDYLINOSITOL-GLYCAN BIOSYNTHESIS CLASS F PROTEIN"/>
    <property type="match status" value="1"/>
</dbReference>